<dbReference type="AlphaFoldDB" id="A0A1H3KLB5"/>
<keyword evidence="1" id="KW-1133">Transmembrane helix</keyword>
<feature type="transmembrane region" description="Helical" evidence="1">
    <location>
        <begin position="108"/>
        <end position="130"/>
    </location>
</feature>
<dbReference type="OrthoDB" id="2380880at2"/>
<evidence type="ECO:0000256" key="1">
    <source>
        <dbReference type="SAM" id="Phobius"/>
    </source>
</evidence>
<feature type="transmembrane region" description="Helical" evidence="1">
    <location>
        <begin position="136"/>
        <end position="152"/>
    </location>
</feature>
<organism evidence="2 3">
    <name type="scientific">Evansella caseinilytica</name>
    <dbReference type="NCBI Taxonomy" id="1503961"/>
    <lineage>
        <taxon>Bacteria</taxon>
        <taxon>Bacillati</taxon>
        <taxon>Bacillota</taxon>
        <taxon>Bacilli</taxon>
        <taxon>Bacillales</taxon>
        <taxon>Bacillaceae</taxon>
        <taxon>Evansella</taxon>
    </lineage>
</organism>
<keyword evidence="1" id="KW-0812">Transmembrane</keyword>
<evidence type="ECO:0008006" key="4">
    <source>
        <dbReference type="Google" id="ProtNLM"/>
    </source>
</evidence>
<proteinExistence type="predicted"/>
<accession>A0A1H3KLB5</accession>
<dbReference type="Proteomes" id="UP000198935">
    <property type="component" value="Unassembled WGS sequence"/>
</dbReference>
<feature type="transmembrane region" description="Helical" evidence="1">
    <location>
        <begin position="53"/>
        <end position="75"/>
    </location>
</feature>
<sequence length="178" mass="20754">MEQRKQIIINEIKYWKNNQLLPEVYCNFLLSLYTEGASNDDNEETKQRLPLRYLSLLTAAAVCLLALSFVVIYFTQFSPTMQISFQFLLVLICFFISAYFYRKKERIAHLYIAITTFMSFQFVIETAGLFFKDKPYAFGISVLLMCVVWLVAGWRWKITYLLIAGISGAVIFIIFLVI</sequence>
<evidence type="ECO:0000313" key="2">
    <source>
        <dbReference type="EMBL" id="SDY52508.1"/>
    </source>
</evidence>
<dbReference type="STRING" id="1503961.SAMN05421736_102177"/>
<keyword evidence="1" id="KW-0472">Membrane</keyword>
<keyword evidence="3" id="KW-1185">Reference proteome</keyword>
<gene>
    <name evidence="2" type="ORF">SAMN05421736_102177</name>
</gene>
<evidence type="ECO:0000313" key="3">
    <source>
        <dbReference type="Proteomes" id="UP000198935"/>
    </source>
</evidence>
<reference evidence="3" key="1">
    <citation type="submission" date="2016-10" db="EMBL/GenBank/DDBJ databases">
        <authorList>
            <person name="Varghese N."/>
            <person name="Submissions S."/>
        </authorList>
    </citation>
    <scope>NUCLEOTIDE SEQUENCE [LARGE SCALE GENOMIC DNA]</scope>
    <source>
        <strain evidence="3">SP</strain>
    </source>
</reference>
<name>A0A1H3KLB5_9BACI</name>
<protein>
    <recommendedName>
        <fullName evidence="4">DUF2157 domain-containing protein</fullName>
    </recommendedName>
</protein>
<dbReference type="EMBL" id="FNPI01000002">
    <property type="protein sequence ID" value="SDY52508.1"/>
    <property type="molecule type" value="Genomic_DNA"/>
</dbReference>
<feature type="transmembrane region" description="Helical" evidence="1">
    <location>
        <begin position="159"/>
        <end position="177"/>
    </location>
</feature>
<feature type="transmembrane region" description="Helical" evidence="1">
    <location>
        <begin position="81"/>
        <end position="101"/>
    </location>
</feature>